<feature type="region of interest" description="Disordered" evidence="1">
    <location>
        <begin position="76"/>
        <end position="273"/>
    </location>
</feature>
<name>A0AB73H3Y0_9XANT</name>
<evidence type="ECO:0000256" key="1">
    <source>
        <dbReference type="SAM" id="MobiDB-lite"/>
    </source>
</evidence>
<reference evidence="3" key="1">
    <citation type="submission" date="2020-08" db="EMBL/GenBank/DDBJ databases">
        <title>Studying the diversity of plant-associated saprophytic bacteria and their role in host health and plant-pathogen interactions.</title>
        <authorList>
            <person name="Potnis N."/>
        </authorList>
    </citation>
    <scope>NUCLEOTIDE SEQUENCE</scope>
    <source>
        <strain evidence="3">F21</strain>
    </source>
</reference>
<evidence type="ECO:0000313" key="3">
    <source>
        <dbReference type="EMBL" id="MBB5672596.1"/>
    </source>
</evidence>
<dbReference type="RefSeq" id="WP_184578942.1">
    <property type="nucleotide sequence ID" value="NZ_JACIIQ010000028.1"/>
</dbReference>
<keyword evidence="2" id="KW-0812">Transmembrane</keyword>
<gene>
    <name evidence="3" type="ORF">FHR65_004200</name>
</gene>
<dbReference type="Proteomes" id="UP000528595">
    <property type="component" value="Unassembled WGS sequence"/>
</dbReference>
<feature type="region of interest" description="Disordered" evidence="1">
    <location>
        <begin position="1"/>
        <end position="45"/>
    </location>
</feature>
<feature type="transmembrane region" description="Helical" evidence="2">
    <location>
        <begin position="51"/>
        <end position="69"/>
    </location>
</feature>
<evidence type="ECO:0000256" key="2">
    <source>
        <dbReference type="SAM" id="Phobius"/>
    </source>
</evidence>
<comment type="caution">
    <text evidence="3">The sequence shown here is derived from an EMBL/GenBank/DDBJ whole genome shotgun (WGS) entry which is preliminary data.</text>
</comment>
<accession>A0AB73H3Y0</accession>
<sequence length="334" mass="34434">MSKNLNQDDVLGIGDEPPQGVFTSDPGEAPNKARKPTAAAKEGKAKKGFSTTTYFIIGMVVLMVVMVWWKMPRGNKSAGEVDQVTGSSMSPEQAPEEPQHSPAMPMPSESLPSPSEQSTPTGVTAAPQNGTQAEPALAVSKAIEPLTPAPAPAPAPMPAAAVNPDAAELAVQPAPQPQPPVQQPVAPAAATPTPALQQQASAQSAEMEKMRRDLAALSTKVDQLLARGESSRTAGVKERKPTSTTLPSKPVPKRVSQRAAARPVAKVEPASKAEPAAISGVSLRAVVGESAWVMTSQGESKQVTVGDVIPGAGVVKSVNAEAGTVNLVDGRILR</sequence>
<proteinExistence type="predicted"/>
<keyword evidence="2" id="KW-0472">Membrane</keyword>
<dbReference type="EMBL" id="JACIIQ010000028">
    <property type="protein sequence ID" value="MBB5672596.1"/>
    <property type="molecule type" value="Genomic_DNA"/>
</dbReference>
<protein>
    <recommendedName>
        <fullName evidence="4">IcmG-like type IV secretion system protein</fullName>
    </recommendedName>
</protein>
<keyword evidence="2" id="KW-1133">Transmembrane helix</keyword>
<feature type="compositionally biased region" description="Low complexity" evidence="1">
    <location>
        <begin position="183"/>
        <end position="205"/>
    </location>
</feature>
<feature type="compositionally biased region" description="Low complexity" evidence="1">
    <location>
        <begin position="158"/>
        <end position="173"/>
    </location>
</feature>
<organism evidence="3">
    <name type="scientific">Xanthomonas arboricola</name>
    <dbReference type="NCBI Taxonomy" id="56448"/>
    <lineage>
        <taxon>Bacteria</taxon>
        <taxon>Pseudomonadati</taxon>
        <taxon>Pseudomonadota</taxon>
        <taxon>Gammaproteobacteria</taxon>
        <taxon>Lysobacterales</taxon>
        <taxon>Lysobacteraceae</taxon>
        <taxon>Xanthomonas</taxon>
    </lineage>
</organism>
<dbReference type="AlphaFoldDB" id="A0AB73H3Y0"/>
<feature type="compositionally biased region" description="Low complexity" evidence="1">
    <location>
        <begin position="101"/>
        <end position="121"/>
    </location>
</feature>
<evidence type="ECO:0008006" key="4">
    <source>
        <dbReference type="Google" id="ProtNLM"/>
    </source>
</evidence>
<feature type="compositionally biased region" description="Pro residues" evidence="1">
    <location>
        <begin position="147"/>
        <end position="157"/>
    </location>
</feature>